<dbReference type="Proteomes" id="UP001055111">
    <property type="component" value="Unassembled WGS sequence"/>
</dbReference>
<dbReference type="AlphaFoldDB" id="A0AA37IGC9"/>
<dbReference type="RefSeq" id="WP_238216556.1">
    <property type="nucleotide sequence ID" value="NZ_BPUS01000021.1"/>
</dbReference>
<evidence type="ECO:0000313" key="2">
    <source>
        <dbReference type="EMBL" id="GJH29316.1"/>
    </source>
</evidence>
<evidence type="ECO:0000313" key="3">
    <source>
        <dbReference type="Proteomes" id="UP001055111"/>
    </source>
</evidence>
<accession>A0AA37IGC9</accession>
<feature type="transmembrane region" description="Helical" evidence="1">
    <location>
        <begin position="139"/>
        <end position="159"/>
    </location>
</feature>
<feature type="transmembrane region" description="Helical" evidence="1">
    <location>
        <begin position="230"/>
        <end position="248"/>
    </location>
</feature>
<proteinExistence type="predicted"/>
<protein>
    <recommendedName>
        <fullName evidence="4">IPT/TIG domain-containing protein</fullName>
    </recommendedName>
</protein>
<sequence>MTPVISAMSDSTVYPASLFNSDYRDLTIQGTGFANFGEGLVPDTDEKGKPKTDTNGKPVYVIRQHPEINQILINDVPLQQCETATTRYCSKSYAVKGTDTTITVTGIPRTLGGPVKIAVKVEDAVSQPHDLLLSRYPRYAPRVTAAVVVFIVLAAAYFLGRKEIAVPQGTPTTKIPLWKTLFIDMDSATYSLSRLQLVVWTFVALFGWVYLSVARSFIQGMVTFSDIPSGLPGVLVISVGTSVAATGVQSVKGTKSSGQFSPTISDFFSVGGIIAPERAQFLLWTIVGALGFLVFTVALDPATIQNLPTLPDGFLQLAGISAFGYVGGKLVRKSGPVLKGVKGEVKEGDPATRVTWTITGTGLAKNATFAYKMVGGAAVAPDRPLVAADVSAKDTDQDGDPTLFKVLTVTTTNTPDEATPPPAGAATTNTAGQHNRLFVIVNPDGQRAEWPY</sequence>
<evidence type="ECO:0000256" key="1">
    <source>
        <dbReference type="SAM" id="Phobius"/>
    </source>
</evidence>
<keyword evidence="1" id="KW-0812">Transmembrane</keyword>
<reference evidence="2" key="1">
    <citation type="submission" date="2022-09" db="EMBL/GenBank/DDBJ databases">
        <title>Isolation and characterization of 3-chlorobenzoate degrading bacteria from soils in Shizuoka.</title>
        <authorList>
            <person name="Ifat A."/>
            <person name="Ogawa N."/>
            <person name="Kimbara K."/>
            <person name="Moriuchi R."/>
            <person name="Dohra H."/>
            <person name="Shintani M."/>
        </authorList>
    </citation>
    <scope>NUCLEOTIDE SEQUENCE</scope>
    <source>
        <strain evidence="2">19CS4-2</strain>
    </source>
</reference>
<dbReference type="EMBL" id="BPUS01000021">
    <property type="protein sequence ID" value="GJH29316.1"/>
    <property type="molecule type" value="Genomic_DNA"/>
</dbReference>
<keyword evidence="1" id="KW-0472">Membrane</keyword>
<feature type="transmembrane region" description="Helical" evidence="1">
    <location>
        <begin position="197"/>
        <end position="218"/>
    </location>
</feature>
<comment type="caution">
    <text evidence="2">The sequence shown here is derived from an EMBL/GenBank/DDBJ whole genome shotgun (WGS) entry which is preliminary data.</text>
</comment>
<feature type="transmembrane region" description="Helical" evidence="1">
    <location>
        <begin position="281"/>
        <end position="299"/>
    </location>
</feature>
<keyword evidence="1" id="KW-1133">Transmembrane helix</keyword>
<name>A0AA37IGC9_9BURK</name>
<gene>
    <name evidence="2" type="ORF">CBA19CS42_32390</name>
</gene>
<organism evidence="2 3">
    <name type="scientific">Caballeronia novacaledonica</name>
    <dbReference type="NCBI Taxonomy" id="1544861"/>
    <lineage>
        <taxon>Bacteria</taxon>
        <taxon>Pseudomonadati</taxon>
        <taxon>Pseudomonadota</taxon>
        <taxon>Betaproteobacteria</taxon>
        <taxon>Burkholderiales</taxon>
        <taxon>Burkholderiaceae</taxon>
        <taxon>Caballeronia</taxon>
    </lineage>
</organism>
<evidence type="ECO:0008006" key="4">
    <source>
        <dbReference type="Google" id="ProtNLM"/>
    </source>
</evidence>